<dbReference type="Proteomes" id="UP000824112">
    <property type="component" value="Unassembled WGS sequence"/>
</dbReference>
<feature type="signal peptide" evidence="1">
    <location>
        <begin position="1"/>
        <end position="23"/>
    </location>
</feature>
<protein>
    <recommendedName>
        <fullName evidence="4">Glycosyl hydrolase-like 10 domain-containing protein</fullName>
    </recommendedName>
</protein>
<gene>
    <name evidence="2" type="ORF">IAB03_06900</name>
</gene>
<keyword evidence="1" id="KW-0732">Signal</keyword>
<reference evidence="2" key="2">
    <citation type="journal article" date="2021" name="PeerJ">
        <title>Extensive microbial diversity within the chicken gut microbiome revealed by metagenomics and culture.</title>
        <authorList>
            <person name="Gilroy R."/>
            <person name="Ravi A."/>
            <person name="Getino M."/>
            <person name="Pursley I."/>
            <person name="Horton D.L."/>
            <person name="Alikhan N.F."/>
            <person name="Baker D."/>
            <person name="Gharbi K."/>
            <person name="Hall N."/>
            <person name="Watson M."/>
            <person name="Adriaenssens E.M."/>
            <person name="Foster-Nyarko E."/>
            <person name="Jarju S."/>
            <person name="Secka A."/>
            <person name="Antonio M."/>
            <person name="Oren A."/>
            <person name="Chaudhuri R.R."/>
            <person name="La Ragione R."/>
            <person name="Hildebrand F."/>
            <person name="Pallen M.J."/>
        </authorList>
    </citation>
    <scope>NUCLEOTIDE SEQUENCE</scope>
    <source>
        <strain evidence="2">CHK158-818</strain>
    </source>
</reference>
<dbReference type="InterPro" id="IPR029062">
    <property type="entry name" value="Class_I_gatase-like"/>
</dbReference>
<dbReference type="EMBL" id="DVNA01000152">
    <property type="protein sequence ID" value="HIU55513.1"/>
    <property type="molecule type" value="Genomic_DNA"/>
</dbReference>
<dbReference type="Gene3D" id="3.40.50.880">
    <property type="match status" value="1"/>
</dbReference>
<proteinExistence type="predicted"/>
<comment type="caution">
    <text evidence="2">The sequence shown here is derived from an EMBL/GenBank/DDBJ whole genome shotgun (WGS) entry which is preliminary data.</text>
</comment>
<reference evidence="2" key="1">
    <citation type="submission" date="2020-10" db="EMBL/GenBank/DDBJ databases">
        <authorList>
            <person name="Gilroy R."/>
        </authorList>
    </citation>
    <scope>NUCLEOTIDE SEQUENCE</scope>
    <source>
        <strain evidence="2">CHK158-818</strain>
    </source>
</reference>
<accession>A0A9D1M7X2</accession>
<dbReference type="AlphaFoldDB" id="A0A9D1M7X2"/>
<evidence type="ECO:0000313" key="3">
    <source>
        <dbReference type="Proteomes" id="UP000824112"/>
    </source>
</evidence>
<organism evidence="2 3">
    <name type="scientific">Candidatus Gallibacteroides avistercoris</name>
    <dbReference type="NCBI Taxonomy" id="2840833"/>
    <lineage>
        <taxon>Bacteria</taxon>
        <taxon>Pseudomonadati</taxon>
        <taxon>Bacteroidota</taxon>
        <taxon>Bacteroidia</taxon>
        <taxon>Bacteroidales</taxon>
        <taxon>Bacteroidaceae</taxon>
        <taxon>Bacteroidaceae incertae sedis</taxon>
        <taxon>Candidatus Gallibacteroides</taxon>
    </lineage>
</organism>
<name>A0A9D1M7X2_9BACT</name>
<evidence type="ECO:0000313" key="2">
    <source>
        <dbReference type="EMBL" id="HIU55513.1"/>
    </source>
</evidence>
<sequence length="720" mass="82783">MNKPTFINLLLSLLLLCTPQAWGQLSPKDNTTFQTSGFFRPEVDIRADRVMVYGIHRLPERIKSWKDQGYHIDFMIGISWGVSNDYLDGKIDGVNHWDQAQIRQNGDTIWHGTTRGVPYIIPNDAFIAYMKEHVIKKVIDEGVEYIFLEEPEIWMFAGYSEAFKREWEKYYGFPWRPQHESPENTYLSHKLKYHLNYKAIEECFTYAKEYAKSIGREVKCYVATHSLVNYTAWQLVSPEASLASLDCVDGYIGQVWTGTARTANYYNGESKERVFENAYLEYDCTESMTAPTGRRVYFLTDPIEDAVRDWDDYKRNYQATFAAKLFFPRNNYYEVMPWPDRIYLSKYPNPATGKSENISPAYATQMQVMINTLNDMPVTDNKISGSGGIGILMSNSGMFQFSPSHKGYSDPGLSNLYGFYNPLFKRGIPVRTVHIENLYHPNTLKDIQVLLMSYAGMKPMQEEQHTYLAEWVKKGGVLIYCARDNDPFQSVMEWWNTNGKNYSAPSEHLFELIGIDPDQALTGAKAGKGKVYVVRQDPKEFVLQANNDQELLRLVEQAYQKDAKAGKLQYKNYYTLSRGYYDLIAVMDESVSNDSYTVKGLYIDLFDPTLPICKTKTVRPGEQAFLLNLKKISRKEAPRVLCGAARVYQAQVNDGKFTFLTRSPSKTRNAMRVLLKKEPVKITATHQGEPIEVTYSWDNTSKTCLLQYDNYSDGVFVTIE</sequence>
<feature type="chain" id="PRO_5039643645" description="Glycosyl hydrolase-like 10 domain-containing protein" evidence="1">
    <location>
        <begin position="24"/>
        <end position="720"/>
    </location>
</feature>
<evidence type="ECO:0008006" key="4">
    <source>
        <dbReference type="Google" id="ProtNLM"/>
    </source>
</evidence>
<evidence type="ECO:0000256" key="1">
    <source>
        <dbReference type="SAM" id="SignalP"/>
    </source>
</evidence>